<organism evidence="3">
    <name type="scientific">Limosilactobacillus reuteri subsp. suis (strain ATCC 53608 / LMG 31752 / 1063)</name>
    <name type="common">Lactobacillus reuteri</name>
    <dbReference type="NCBI Taxonomy" id="927703"/>
    <lineage>
        <taxon>Bacteria</taxon>
        <taxon>Bacillati</taxon>
        <taxon>Bacillota</taxon>
        <taxon>Bacilli</taxon>
        <taxon>Lactobacillales</taxon>
        <taxon>Lactobacillaceae</taxon>
        <taxon>Limosilactobacillus</taxon>
    </lineage>
</organism>
<dbReference type="GO" id="GO:0015074">
    <property type="term" value="P:DNA integration"/>
    <property type="evidence" value="ECO:0007669"/>
    <property type="project" value="InterPro"/>
</dbReference>
<feature type="domain" description="Tyr recombinase" evidence="2">
    <location>
        <begin position="61"/>
        <end position="245"/>
    </location>
</feature>
<dbReference type="GO" id="GO:0003677">
    <property type="term" value="F:DNA binding"/>
    <property type="evidence" value="ECO:0007669"/>
    <property type="project" value="InterPro"/>
</dbReference>
<dbReference type="InterPro" id="IPR013762">
    <property type="entry name" value="Integrase-like_cat_sf"/>
</dbReference>
<dbReference type="HOGENOM" id="CLU_027562_33_1_9"/>
<reference evidence="3" key="1">
    <citation type="journal article" date="2011" name="J. Bacteriol.">
        <title>Genome sequence of the vertebrate gut symbiont Lactobacillus reuteri ATCC 53608.</title>
        <authorList>
            <person name="Heavens D."/>
            <person name="Tailford L.E."/>
            <person name="Crossman L."/>
            <person name="Jeffers F."/>
            <person name="Mackenzie D.A."/>
            <person name="Caccamo M."/>
            <person name="Juge N."/>
        </authorList>
    </citation>
    <scope>NUCLEOTIDE SEQUENCE [LARGE SCALE GENOMIC DNA]</scope>
    <source>
        <strain evidence="3">ATCC 53608</strain>
    </source>
</reference>
<dbReference type="PANTHER" id="PTHR30349">
    <property type="entry name" value="PHAGE INTEGRASE-RELATED"/>
    <property type="match status" value="1"/>
</dbReference>
<evidence type="ECO:0000313" key="3">
    <source>
        <dbReference type="EMBL" id="CCC04593.1"/>
    </source>
</evidence>
<dbReference type="InterPro" id="IPR002104">
    <property type="entry name" value="Integrase_catalytic"/>
</dbReference>
<sequence>MWGFFFCLFLVKKCYLFVITLPNYRYFSTYFYDKIKRCYNSIYQKITLVLGGFMKQLVLPIKDSYVLSEVQDTLLNNFKAGLRNYTIFQVGKATLLRVSDVLRLKQEDVYDKYGEVKRNAFIKDKKTGKQNTLYLKPVREDLENYKKWLEENNYYQTTPWLFPSTTRPNKHIDERRYYTIMHKVGDLLDIPYLGTHTMRKTGAYRVYVQSNYNIGLVMSLLNHSSEEMTLRYLGLDQVSREKLLDKINFG</sequence>
<dbReference type="GO" id="GO:0006310">
    <property type="term" value="P:DNA recombination"/>
    <property type="evidence" value="ECO:0007669"/>
    <property type="project" value="UniProtKB-KW"/>
</dbReference>
<dbReference type="Pfam" id="PF00589">
    <property type="entry name" value="Phage_integrase"/>
    <property type="match status" value="1"/>
</dbReference>
<reference evidence="3" key="2">
    <citation type="submission" date="2011-05" db="EMBL/GenBank/DDBJ databases">
        <authorList>
            <person name="Davey R."/>
        </authorList>
    </citation>
    <scope>NUCLEOTIDE SEQUENCE</scope>
    <source>
        <strain evidence="3">ATCC 53608</strain>
    </source>
</reference>
<dbReference type="PANTHER" id="PTHR30349:SF82">
    <property type="entry name" value="INTEGRASE_RECOMBINASE YOEC-RELATED"/>
    <property type="match status" value="1"/>
</dbReference>
<evidence type="ECO:0000256" key="1">
    <source>
        <dbReference type="ARBA" id="ARBA00023172"/>
    </source>
</evidence>
<name>F8KGJ3_LIMR5</name>
<dbReference type="Gene3D" id="1.10.443.10">
    <property type="entry name" value="Intergrase catalytic core"/>
    <property type="match status" value="1"/>
</dbReference>
<dbReference type="PROSITE" id="PS51898">
    <property type="entry name" value="TYR_RECOMBINASE"/>
    <property type="match status" value="1"/>
</dbReference>
<dbReference type="AlphaFoldDB" id="F8KGJ3"/>
<keyword evidence="1" id="KW-0233">DNA recombination</keyword>
<protein>
    <submittedName>
        <fullName evidence="3">Putative phage integrase</fullName>
    </submittedName>
</protein>
<gene>
    <name evidence="3" type="ORF">LRATCC53608_1840</name>
</gene>
<proteinExistence type="predicted"/>
<evidence type="ECO:0000259" key="2">
    <source>
        <dbReference type="PROSITE" id="PS51898"/>
    </source>
</evidence>
<accession>F8KGJ3</accession>
<dbReference type="InterPro" id="IPR011010">
    <property type="entry name" value="DNA_brk_join_enz"/>
</dbReference>
<dbReference type="SUPFAM" id="SSF56349">
    <property type="entry name" value="DNA breaking-rejoining enzymes"/>
    <property type="match status" value="1"/>
</dbReference>
<dbReference type="EMBL" id="FR854370">
    <property type="protein sequence ID" value="CCC04593.1"/>
    <property type="molecule type" value="Genomic_DNA"/>
</dbReference>
<dbReference type="InterPro" id="IPR050090">
    <property type="entry name" value="Tyrosine_recombinase_XerCD"/>
</dbReference>